<dbReference type="Proteomes" id="UP000695562">
    <property type="component" value="Unassembled WGS sequence"/>
</dbReference>
<comment type="caution">
    <text evidence="13">The sequence shown here is derived from an EMBL/GenBank/DDBJ whole genome shotgun (WGS) entry which is preliminary data.</text>
</comment>
<evidence type="ECO:0000256" key="3">
    <source>
        <dbReference type="ARBA" id="ARBA00022723"/>
    </source>
</evidence>
<keyword evidence="4" id="KW-0547">Nucleotide-binding</keyword>
<reference evidence="13" key="1">
    <citation type="submission" date="2020-01" db="EMBL/GenBank/DDBJ databases">
        <title>Development of genomics and gene disruption for Polysphondylium violaceum indicates a role for the polyketide synthase stlB in stalk morphogenesis.</title>
        <authorList>
            <person name="Narita B."/>
            <person name="Kawabe Y."/>
            <person name="Kin K."/>
            <person name="Saito T."/>
            <person name="Gibbs R."/>
            <person name="Kuspa A."/>
            <person name="Muzny D."/>
            <person name="Queller D."/>
            <person name="Richards S."/>
            <person name="Strassman J."/>
            <person name="Sucgang R."/>
            <person name="Worley K."/>
            <person name="Schaap P."/>
        </authorList>
    </citation>
    <scope>NUCLEOTIDE SEQUENCE</scope>
    <source>
        <strain evidence="13">QSvi11</strain>
    </source>
</reference>
<evidence type="ECO:0000313" key="14">
    <source>
        <dbReference type="Proteomes" id="UP000695562"/>
    </source>
</evidence>
<evidence type="ECO:0000256" key="1">
    <source>
        <dbReference type="ARBA" id="ARBA00001936"/>
    </source>
</evidence>
<keyword evidence="5" id="KW-0378">Hydrolase</keyword>
<dbReference type="GO" id="GO:0103023">
    <property type="term" value="F:ITPase activity"/>
    <property type="evidence" value="ECO:0007669"/>
    <property type="project" value="UniProtKB-EC"/>
</dbReference>
<evidence type="ECO:0000256" key="9">
    <source>
        <dbReference type="ARBA" id="ARBA00038901"/>
    </source>
</evidence>
<comment type="catalytic activity">
    <reaction evidence="10">
        <text>ITP + H2O = IDP + phosphate + H(+)</text>
        <dbReference type="Rhea" id="RHEA:28330"/>
        <dbReference type="ChEBI" id="CHEBI:15377"/>
        <dbReference type="ChEBI" id="CHEBI:15378"/>
        <dbReference type="ChEBI" id="CHEBI:43474"/>
        <dbReference type="ChEBI" id="CHEBI:58280"/>
        <dbReference type="ChEBI" id="CHEBI:61402"/>
        <dbReference type="EC" id="3.6.1.73"/>
    </reaction>
</comment>
<dbReference type="PANTHER" id="PTHR34699:SF2">
    <property type="entry name" value="NON-CANONICAL PURINE NTP PHOSPHATASE_PRRC1 DOMAIN-CONTAINING PROTEIN"/>
    <property type="match status" value="1"/>
</dbReference>
<evidence type="ECO:0000313" key="13">
    <source>
        <dbReference type="EMBL" id="KAF2077825.1"/>
    </source>
</evidence>
<evidence type="ECO:0000256" key="4">
    <source>
        <dbReference type="ARBA" id="ARBA00022741"/>
    </source>
</evidence>
<dbReference type="GO" id="GO:0006772">
    <property type="term" value="P:thiamine metabolic process"/>
    <property type="evidence" value="ECO:0007669"/>
    <property type="project" value="TreeGrafter"/>
</dbReference>
<dbReference type="InterPro" id="IPR026533">
    <property type="entry name" value="NTPase/PRRC1"/>
</dbReference>
<gene>
    <name evidence="13" type="ORF">CYY_000870</name>
</gene>
<comment type="catalytic activity">
    <reaction evidence="11">
        <text>XTP + H2O = XDP + phosphate + H(+)</text>
        <dbReference type="Rhea" id="RHEA:28406"/>
        <dbReference type="ChEBI" id="CHEBI:15377"/>
        <dbReference type="ChEBI" id="CHEBI:15378"/>
        <dbReference type="ChEBI" id="CHEBI:43474"/>
        <dbReference type="ChEBI" id="CHEBI:59884"/>
        <dbReference type="ChEBI" id="CHEBI:61314"/>
        <dbReference type="EC" id="3.6.1.73"/>
    </reaction>
</comment>
<dbReference type="Pfam" id="PF01931">
    <property type="entry name" value="NTPase_I-T"/>
    <property type="match status" value="1"/>
</dbReference>
<comment type="cofactor">
    <cofactor evidence="1">
        <name>Mn(2+)</name>
        <dbReference type="ChEBI" id="CHEBI:29035"/>
    </cofactor>
</comment>
<keyword evidence="14" id="KW-1185">Reference proteome</keyword>
<dbReference type="EC" id="3.6.1.73" evidence="9"/>
<dbReference type="SUPFAM" id="SSF52972">
    <property type="entry name" value="ITPase-like"/>
    <property type="match status" value="1"/>
</dbReference>
<feature type="domain" description="Non-canonical purine NTP phosphatase/PRRC1" evidence="12">
    <location>
        <begin position="10"/>
        <end position="187"/>
    </location>
</feature>
<dbReference type="FunFam" id="3.90.950.10:FF:000002">
    <property type="entry name" value="Inosine/xanthosine triphosphatase"/>
    <property type="match status" value="1"/>
</dbReference>
<keyword evidence="3" id="KW-0479">Metal-binding</keyword>
<keyword evidence="6" id="KW-0460">Magnesium</keyword>
<keyword evidence="7" id="KW-0546">Nucleotide metabolism</keyword>
<dbReference type="InterPro" id="IPR050299">
    <property type="entry name" value="YjjX_NTPase"/>
</dbReference>
<protein>
    <recommendedName>
        <fullName evidence="9">inosine/xanthosine triphosphatase</fullName>
        <ecNumber evidence="9">3.6.1.73</ecNumber>
    </recommendedName>
</protein>
<dbReference type="OrthoDB" id="300709at2759"/>
<evidence type="ECO:0000259" key="12">
    <source>
        <dbReference type="Pfam" id="PF01931"/>
    </source>
</evidence>
<proteinExistence type="inferred from homology"/>
<dbReference type="GO" id="GO:0046872">
    <property type="term" value="F:metal ion binding"/>
    <property type="evidence" value="ECO:0007669"/>
    <property type="project" value="UniProtKB-KW"/>
</dbReference>
<dbReference type="InterPro" id="IPR029001">
    <property type="entry name" value="ITPase-like_fam"/>
</dbReference>
<evidence type="ECO:0000256" key="5">
    <source>
        <dbReference type="ARBA" id="ARBA00022801"/>
    </source>
</evidence>
<evidence type="ECO:0000256" key="8">
    <source>
        <dbReference type="ARBA" id="ARBA00023211"/>
    </source>
</evidence>
<dbReference type="PANTHER" id="PTHR34699">
    <property type="match status" value="1"/>
</dbReference>
<comment type="cofactor">
    <cofactor evidence="2">
        <name>Mg(2+)</name>
        <dbReference type="ChEBI" id="CHEBI:18420"/>
    </cofactor>
</comment>
<evidence type="ECO:0000256" key="10">
    <source>
        <dbReference type="ARBA" id="ARBA00048174"/>
    </source>
</evidence>
<keyword evidence="8" id="KW-0464">Manganese</keyword>
<dbReference type="Gene3D" id="3.90.950.10">
    <property type="match status" value="1"/>
</dbReference>
<dbReference type="HAMAP" id="MF_00648">
    <property type="entry name" value="Non_canon_purine_NTPase_YjjX"/>
    <property type="match status" value="1"/>
</dbReference>
<dbReference type="EMBL" id="AJWJ01000018">
    <property type="protein sequence ID" value="KAF2077825.1"/>
    <property type="molecule type" value="Genomic_DNA"/>
</dbReference>
<evidence type="ECO:0000256" key="2">
    <source>
        <dbReference type="ARBA" id="ARBA00001946"/>
    </source>
</evidence>
<evidence type="ECO:0000256" key="11">
    <source>
        <dbReference type="ARBA" id="ARBA00048781"/>
    </source>
</evidence>
<dbReference type="InterPro" id="IPR002786">
    <property type="entry name" value="Non_canon_purine_NTPase"/>
</dbReference>
<dbReference type="AlphaFoldDB" id="A0A8J4Q212"/>
<dbReference type="GO" id="GO:0000166">
    <property type="term" value="F:nucleotide binding"/>
    <property type="evidence" value="ECO:0007669"/>
    <property type="project" value="UniProtKB-KW"/>
</dbReference>
<name>A0A8J4Q212_9MYCE</name>
<sequence>MTKTIVVALGSENKAKIRATQLGLESIFKKNNTDNNNAVDFKVIGCSVPSGIRDQPLSDQETMQGAINRAKKALENTPEAEFGIGMEGGIHHITEPVDKWFECGWIVVVNRNNLDELGIASTARFELPKKVMHEILVNHKELAEIMDDLTNKKDIRSNEGAMGVFTNSLLHRDLIYSHALVFAFSRFTTPSSFWDDQLLSKNPTADK</sequence>
<organism evidence="13 14">
    <name type="scientific">Polysphondylium violaceum</name>
    <dbReference type="NCBI Taxonomy" id="133409"/>
    <lineage>
        <taxon>Eukaryota</taxon>
        <taxon>Amoebozoa</taxon>
        <taxon>Evosea</taxon>
        <taxon>Eumycetozoa</taxon>
        <taxon>Dictyostelia</taxon>
        <taxon>Dictyosteliales</taxon>
        <taxon>Dictyosteliaceae</taxon>
        <taxon>Polysphondylium</taxon>
    </lineage>
</organism>
<evidence type="ECO:0000256" key="6">
    <source>
        <dbReference type="ARBA" id="ARBA00022842"/>
    </source>
</evidence>
<accession>A0A8J4Q212</accession>
<dbReference type="GO" id="GO:0009117">
    <property type="term" value="P:nucleotide metabolic process"/>
    <property type="evidence" value="ECO:0007669"/>
    <property type="project" value="UniProtKB-KW"/>
</dbReference>
<evidence type="ECO:0000256" key="7">
    <source>
        <dbReference type="ARBA" id="ARBA00023080"/>
    </source>
</evidence>